<keyword evidence="1 4" id="KW-0349">Heme</keyword>
<evidence type="ECO:0000256" key="1">
    <source>
        <dbReference type="ARBA" id="ARBA00022617"/>
    </source>
</evidence>
<keyword evidence="3 4" id="KW-0408">Iron</keyword>
<dbReference type="RefSeq" id="WP_089759605.1">
    <property type="nucleotide sequence ID" value="NZ_BKAT01000005.1"/>
</dbReference>
<dbReference type="Gene3D" id="3.80.10.10">
    <property type="entry name" value="Ribonuclease Inhibitor"/>
    <property type="match status" value="1"/>
</dbReference>
<evidence type="ECO:0000259" key="6">
    <source>
        <dbReference type="PROSITE" id="PS51007"/>
    </source>
</evidence>
<dbReference type="SUPFAM" id="SSF46626">
    <property type="entry name" value="Cytochrome c"/>
    <property type="match status" value="1"/>
</dbReference>
<dbReference type="SUPFAM" id="SSF52047">
    <property type="entry name" value="RNI-like"/>
    <property type="match status" value="1"/>
</dbReference>
<evidence type="ECO:0000256" key="5">
    <source>
        <dbReference type="SAM" id="Phobius"/>
    </source>
</evidence>
<dbReference type="PANTHER" id="PTHR35889:SF3">
    <property type="entry name" value="F-BOX DOMAIN-CONTAINING PROTEIN"/>
    <property type="match status" value="1"/>
</dbReference>
<organism evidence="7 8">
    <name type="scientific">Chitinophaga terrae</name>
    <name type="common">ex Kim and Jung 2007</name>
    <dbReference type="NCBI Taxonomy" id="408074"/>
    <lineage>
        <taxon>Bacteria</taxon>
        <taxon>Pseudomonadati</taxon>
        <taxon>Bacteroidota</taxon>
        <taxon>Chitinophagia</taxon>
        <taxon>Chitinophagales</taxon>
        <taxon>Chitinophagaceae</taxon>
        <taxon>Chitinophaga</taxon>
    </lineage>
</organism>
<feature type="transmembrane region" description="Helical" evidence="5">
    <location>
        <begin position="146"/>
        <end position="163"/>
    </location>
</feature>
<name>A0A1H3ZCY4_9BACT</name>
<dbReference type="InterPro" id="IPR032675">
    <property type="entry name" value="LRR_dom_sf"/>
</dbReference>
<dbReference type="PROSITE" id="PS51007">
    <property type="entry name" value="CYTC"/>
    <property type="match status" value="1"/>
</dbReference>
<dbReference type="Pfam" id="PF07635">
    <property type="entry name" value="PSCyt1"/>
    <property type="match status" value="1"/>
</dbReference>
<evidence type="ECO:0000313" key="8">
    <source>
        <dbReference type="Proteomes" id="UP000199656"/>
    </source>
</evidence>
<dbReference type="Pfam" id="PF09990">
    <property type="entry name" value="DUF2231"/>
    <property type="match status" value="1"/>
</dbReference>
<evidence type="ECO:0000313" key="7">
    <source>
        <dbReference type="EMBL" id="SEA21633.1"/>
    </source>
</evidence>
<protein>
    <submittedName>
        <fullName evidence="7">Uncharacterized membrane protein</fullName>
    </submittedName>
</protein>
<dbReference type="PANTHER" id="PTHR35889">
    <property type="entry name" value="CYCLOINULO-OLIGOSACCHARIDE FRUCTANOTRANSFERASE-RELATED"/>
    <property type="match status" value="1"/>
</dbReference>
<keyword evidence="5" id="KW-0812">Transmembrane</keyword>
<dbReference type="InterPro" id="IPR059177">
    <property type="entry name" value="GH29D-like_dom"/>
</dbReference>
<feature type="transmembrane region" description="Helical" evidence="5">
    <location>
        <begin position="115"/>
        <end position="134"/>
    </location>
</feature>
<dbReference type="GO" id="GO:0020037">
    <property type="term" value="F:heme binding"/>
    <property type="evidence" value="ECO:0007669"/>
    <property type="project" value="InterPro"/>
</dbReference>
<evidence type="ECO:0000256" key="3">
    <source>
        <dbReference type="ARBA" id="ARBA00023004"/>
    </source>
</evidence>
<proteinExistence type="predicted"/>
<feature type="transmembrane region" description="Helical" evidence="5">
    <location>
        <begin position="12"/>
        <end position="36"/>
    </location>
</feature>
<feature type="transmembrane region" description="Helical" evidence="5">
    <location>
        <begin position="48"/>
        <end position="67"/>
    </location>
</feature>
<gene>
    <name evidence="7" type="ORF">SAMN05660909_01164</name>
</gene>
<sequence>MNEPTGKWYRVGGSILLAANTFVLFLVCFSNSIVLPPWLQVVGRMHPLLLHFPIVILLLAALIAFIRPRDPALQKWKHVAIRVLLLTGALLTAFTVIMGIFLSKEAGYDEAGLQWHKWGGVILLWLVSALYVLTRRQLEDQWWMKGGMLLVTLLLLVTGHLGADITHGANFVLAPVTPQQPKLVPLEKAEVYTDLVQPILEEKCMGCHNAGKAKGGLVLEHPAQLLKGGKNGKAIVAGHPDQSLIYARLLLPPDDKKHMPPAGKPQLNEKETALLYHWIKSGASFNLKAIALPMDDSLRMAAASLLQAPASEPVYDFAPADEKLVQQLNNNYRVIYPIAQHAAPLVVNCYNKDQFNSKTIEELLPLKKQIIEMHLQKMPVEDKDLKLLASFKELRVLNLNFTNIKGQTLAELASLPKLERLSLSGTPVTLAALQALKSAKALKELYLWNSGLAAGDFEKLQKQLPQTAIVKGFIEDGSHPLKLNQPILASTDLVFKDKMQVCLRHPVKGVAIHYTLDGTAPDTVNSPVLKDSVEISRNTVVRAVATKNGWYASDPVQFAFSRTTYIPDSVVLITTPDGSYAGSGALTLNDKQRGGAEQGNGKWLGYYKDPLAALLIYKTPVPVSQVCVGILSNVNGYIFPPSKIEIYGGQDPKHLKLLKKVIPAPGKKDDPSMSMDVKCDFPATNVSCLKVVLTGLEKIPDWHPGKGGRGWVFADELMIN</sequence>
<dbReference type="Proteomes" id="UP000199656">
    <property type="component" value="Unassembled WGS sequence"/>
</dbReference>
<dbReference type="InterPro" id="IPR011429">
    <property type="entry name" value="Cyt_c_Planctomycete-type"/>
</dbReference>
<dbReference type="EMBL" id="FNRL01000004">
    <property type="protein sequence ID" value="SEA21633.1"/>
    <property type="molecule type" value="Genomic_DNA"/>
</dbReference>
<dbReference type="Pfam" id="PF13290">
    <property type="entry name" value="CHB_HEX_C_1"/>
    <property type="match status" value="1"/>
</dbReference>
<keyword evidence="5" id="KW-0472">Membrane</keyword>
<keyword evidence="8" id="KW-1185">Reference proteome</keyword>
<evidence type="ECO:0000256" key="4">
    <source>
        <dbReference type="PROSITE-ProRule" id="PRU00433"/>
    </source>
</evidence>
<keyword evidence="5" id="KW-1133">Transmembrane helix</keyword>
<keyword evidence="2 4" id="KW-0479">Metal-binding</keyword>
<dbReference type="STRING" id="408074.SAMN05660909_01164"/>
<dbReference type="InterPro" id="IPR019251">
    <property type="entry name" value="DUF2231_TM"/>
</dbReference>
<evidence type="ECO:0000256" key="2">
    <source>
        <dbReference type="ARBA" id="ARBA00022723"/>
    </source>
</evidence>
<feature type="domain" description="Cytochrome c" evidence="6">
    <location>
        <begin position="163"/>
        <end position="283"/>
    </location>
</feature>
<dbReference type="AlphaFoldDB" id="A0A1H3ZCY4"/>
<dbReference type="OrthoDB" id="713772at2"/>
<dbReference type="GO" id="GO:0009055">
    <property type="term" value="F:electron transfer activity"/>
    <property type="evidence" value="ECO:0007669"/>
    <property type="project" value="InterPro"/>
</dbReference>
<feature type="transmembrane region" description="Helical" evidence="5">
    <location>
        <begin position="79"/>
        <end position="103"/>
    </location>
</feature>
<reference evidence="8" key="1">
    <citation type="submission" date="2016-10" db="EMBL/GenBank/DDBJ databases">
        <authorList>
            <person name="Varghese N."/>
            <person name="Submissions S."/>
        </authorList>
    </citation>
    <scope>NUCLEOTIDE SEQUENCE [LARGE SCALE GENOMIC DNA]</scope>
    <source>
        <strain evidence="8">DSM 23920</strain>
    </source>
</reference>
<dbReference type="InterPro" id="IPR036909">
    <property type="entry name" value="Cyt_c-like_dom_sf"/>
</dbReference>
<accession>A0A1H3ZCY4</accession>
<dbReference type="InterPro" id="IPR009056">
    <property type="entry name" value="Cyt_c-like_dom"/>
</dbReference>
<dbReference type="GO" id="GO:0046872">
    <property type="term" value="F:metal ion binding"/>
    <property type="evidence" value="ECO:0007669"/>
    <property type="project" value="UniProtKB-KW"/>
</dbReference>